<evidence type="ECO:0000313" key="4">
    <source>
        <dbReference type="Proteomes" id="UP000663872"/>
    </source>
</evidence>
<dbReference type="EMBL" id="CAJOBR010001988">
    <property type="protein sequence ID" value="CAF4649562.1"/>
    <property type="molecule type" value="Genomic_DNA"/>
</dbReference>
<reference evidence="2" key="1">
    <citation type="submission" date="2021-02" db="EMBL/GenBank/DDBJ databases">
        <authorList>
            <person name="Nowell W R."/>
        </authorList>
    </citation>
    <scope>NUCLEOTIDE SEQUENCE</scope>
</reference>
<evidence type="ECO:0000313" key="2">
    <source>
        <dbReference type="EMBL" id="CAF3497546.1"/>
    </source>
</evidence>
<evidence type="ECO:0000313" key="3">
    <source>
        <dbReference type="EMBL" id="CAF4649562.1"/>
    </source>
</evidence>
<dbReference type="EMBL" id="CAJNYT010002861">
    <property type="protein sequence ID" value="CAF3497546.1"/>
    <property type="molecule type" value="Genomic_DNA"/>
</dbReference>
<name>A0A818H0V1_9BILA</name>
<comment type="caution">
    <text evidence="2">The sequence shown here is derived from an EMBL/GenBank/DDBJ whole genome shotgun (WGS) entry which is preliminary data.</text>
</comment>
<dbReference type="Proteomes" id="UP000663872">
    <property type="component" value="Unassembled WGS sequence"/>
</dbReference>
<feature type="region of interest" description="Disordered" evidence="1">
    <location>
        <begin position="256"/>
        <end position="288"/>
    </location>
</feature>
<gene>
    <name evidence="2" type="ORF">GRG538_LOCUS17387</name>
    <name evidence="3" type="ORF">QYT958_LOCUS14722</name>
</gene>
<accession>A0A818H0V1</accession>
<dbReference type="AlphaFoldDB" id="A0A818H0V1"/>
<organism evidence="2 4">
    <name type="scientific">Rotaria socialis</name>
    <dbReference type="NCBI Taxonomy" id="392032"/>
    <lineage>
        <taxon>Eukaryota</taxon>
        <taxon>Metazoa</taxon>
        <taxon>Spiralia</taxon>
        <taxon>Gnathifera</taxon>
        <taxon>Rotifera</taxon>
        <taxon>Eurotatoria</taxon>
        <taxon>Bdelloidea</taxon>
        <taxon>Philodinida</taxon>
        <taxon>Philodinidae</taxon>
        <taxon>Rotaria</taxon>
    </lineage>
</organism>
<protein>
    <submittedName>
        <fullName evidence="2">Uncharacterized protein</fullName>
    </submittedName>
</protein>
<dbReference type="Proteomes" id="UP000663848">
    <property type="component" value="Unassembled WGS sequence"/>
</dbReference>
<evidence type="ECO:0000256" key="1">
    <source>
        <dbReference type="SAM" id="MobiDB-lite"/>
    </source>
</evidence>
<sequence length="288" mass="32705">MAGSMQINASTLPVDVFDLQHDDFYDFVEHNYGPIQAKILKFQLISDASTFIECNDPTEIFQYICEKLTELKHKACLITNDGTCIILPGITASFKTLKKRLLKKVEEDVKKKKNFASNLLTPSNTPIVDQVKSTDQLRTHLITMIRQWYINHRAEYNLNNDSTLEENMDYQIELKNTSSGIQSAIITCGCGSKSTLRRSIPSGYFQISNFYRHIERCNCSMMLKKLGEEGGLGQLDQQNRNSDTVVDDSSVLVPSTLVDDHTNKTTSRKRGLPTSVRANLRSTKRRRI</sequence>
<proteinExistence type="predicted"/>